<feature type="transmembrane region" description="Helical" evidence="5">
    <location>
        <begin position="195"/>
        <end position="214"/>
    </location>
</feature>
<dbReference type="GO" id="GO:0016020">
    <property type="term" value="C:membrane"/>
    <property type="evidence" value="ECO:0007669"/>
    <property type="project" value="UniProtKB-SubCell"/>
</dbReference>
<comment type="subcellular location">
    <subcellularLocation>
        <location evidence="1">Membrane</location>
        <topology evidence="1">Multi-pass membrane protein</topology>
    </subcellularLocation>
</comment>
<dbReference type="InterPro" id="IPR001750">
    <property type="entry name" value="ND/Mrp_TM"/>
</dbReference>
<keyword evidence="2 5" id="KW-0812">Transmembrane</keyword>
<evidence type="ECO:0000256" key="5">
    <source>
        <dbReference type="SAM" id="Phobius"/>
    </source>
</evidence>
<feature type="transmembrane region" description="Helical" evidence="5">
    <location>
        <begin position="539"/>
        <end position="562"/>
    </location>
</feature>
<feature type="transmembrane region" description="Helical" evidence="5">
    <location>
        <begin position="81"/>
        <end position="101"/>
    </location>
</feature>
<organism evidence="8">
    <name type="scientific">uncultured marine thaumarchaeote KM3_55_F05</name>
    <dbReference type="NCBI Taxonomy" id="1456198"/>
    <lineage>
        <taxon>Archaea</taxon>
        <taxon>Nitrososphaerota</taxon>
        <taxon>environmental samples</taxon>
    </lineage>
</organism>
<feature type="domain" description="NADH-Ubiquinone oxidoreductase (complex I) chain 5 N-terminal" evidence="7">
    <location>
        <begin position="67"/>
        <end position="113"/>
    </location>
</feature>
<dbReference type="PANTHER" id="PTHR42829:SF2">
    <property type="entry name" value="NADH-UBIQUINONE OXIDOREDUCTASE CHAIN 5"/>
    <property type="match status" value="1"/>
</dbReference>
<evidence type="ECO:0000259" key="6">
    <source>
        <dbReference type="Pfam" id="PF00361"/>
    </source>
</evidence>
<keyword evidence="8" id="KW-0830">Ubiquinone</keyword>
<feature type="transmembrane region" description="Helical" evidence="5">
    <location>
        <begin position="405"/>
        <end position="423"/>
    </location>
</feature>
<feature type="transmembrane region" description="Helical" evidence="5">
    <location>
        <begin position="250"/>
        <end position="270"/>
    </location>
</feature>
<dbReference type="NCBIfam" id="TIGR01974">
    <property type="entry name" value="NDH_I_L"/>
    <property type="match status" value="1"/>
</dbReference>
<feature type="transmembrane region" description="Helical" evidence="5">
    <location>
        <begin position="443"/>
        <end position="468"/>
    </location>
</feature>
<protein>
    <submittedName>
        <fullName evidence="8">NADH-ubiquinone oxidoreductase subunit L (NuoL)</fullName>
        <ecNumber evidence="8">1.6.5.3</ecNumber>
    </submittedName>
</protein>
<dbReference type="EC" id="1.6.5.3" evidence="8"/>
<dbReference type="EMBL" id="KF900944">
    <property type="protein sequence ID" value="AIF12403.1"/>
    <property type="molecule type" value="Genomic_DNA"/>
</dbReference>
<dbReference type="GO" id="GO:0015990">
    <property type="term" value="P:electron transport coupled proton transport"/>
    <property type="evidence" value="ECO:0007669"/>
    <property type="project" value="TreeGrafter"/>
</dbReference>
<dbReference type="GO" id="GO:0003954">
    <property type="term" value="F:NADH dehydrogenase activity"/>
    <property type="evidence" value="ECO:0007669"/>
    <property type="project" value="TreeGrafter"/>
</dbReference>
<evidence type="ECO:0000256" key="2">
    <source>
        <dbReference type="ARBA" id="ARBA00022692"/>
    </source>
</evidence>
<dbReference type="AlphaFoldDB" id="A0A075HER9"/>
<feature type="transmembrane region" description="Helical" evidence="5">
    <location>
        <begin position="282"/>
        <end position="301"/>
    </location>
</feature>
<feature type="domain" description="NADH:quinone oxidoreductase/Mrp antiporter transmembrane" evidence="6">
    <location>
        <begin position="180"/>
        <end position="454"/>
    </location>
</feature>
<dbReference type="InterPro" id="IPR018393">
    <property type="entry name" value="NADHpl_OxRdtase_5_subgr"/>
</dbReference>
<feature type="transmembrane region" description="Helical" evidence="5">
    <location>
        <begin position="37"/>
        <end position="61"/>
    </location>
</feature>
<keyword evidence="3 5" id="KW-1133">Transmembrane helix</keyword>
<sequence length="693" mass="74759">MAEPMIPWLVWILPLIGAMLTPFVAKMGAKVRDYVAVAFSFLAAVFAASLIPTALAGEVVHSQVEWIPTLHITAGVLADPLSILMANVVAWISFLIMVYSIGYMKGEANLTRYWFFMNFFIANMLLIVLSDNFLQLFFGWEGVGLASYALIGFWHTDEKERWVGKLGHQAWKLPQTYSPSHAGMKALVTTRVGDIAFLIGILMLFAFAGTFDYGKLAADTSWARELAALGLLAPVAILIFGGAIGKSAQFPLHVWLPDAMAGPTAVSALIHAATMVKAGVFLVARVAPIFVVAAGSIGLIMPFFETVAWVGAFTAFLAATQAMVSKEVKKVLAYSTVSQIGFMMLALGVAGLSGDFAAGYTAGFFHLTSHAIFKAALFMGAGTLLHATKTKYMDEMGGLRGEMKITFVAMVIAAASLSGIPPLSGFWSKDSILGAVLPVSSPLFIIAVVTSLITVFYSFRMIGLIFFGAKSQHLERLQEGGHHVHEAPAVMWVPYSILAAATVGMGFAGLFLEGLLRDTLGGYVEHFYHVPTLHAHEVISIPAVMSSLVVIGIGGFLGYYFYISRRGDPARIIESNIVLKNLYKFLENRWYINALYYKIFVDGILYSSIGLFKRLEKGFIDRSSDAAASGSIFAAAAGNKFDVHVVDAVVNGSAGAGQKFSSLLRKIQTGIAEQYAFAFAVGIGLLIIVMFLL</sequence>
<dbReference type="InterPro" id="IPR001516">
    <property type="entry name" value="Proton_antipo_N"/>
</dbReference>
<feature type="transmembrane region" description="Helical" evidence="5">
    <location>
        <begin position="6"/>
        <end position="25"/>
    </location>
</feature>
<feature type="transmembrane region" description="Helical" evidence="5">
    <location>
        <begin position="489"/>
        <end position="512"/>
    </location>
</feature>
<dbReference type="PRINTS" id="PR01434">
    <property type="entry name" value="NADHDHGNASE5"/>
</dbReference>
<dbReference type="GO" id="GO:0008137">
    <property type="term" value="F:NADH dehydrogenase (ubiquinone) activity"/>
    <property type="evidence" value="ECO:0007669"/>
    <property type="project" value="InterPro"/>
</dbReference>
<feature type="transmembrane region" description="Helical" evidence="5">
    <location>
        <begin position="226"/>
        <end position="244"/>
    </location>
</feature>
<proteinExistence type="predicted"/>
<feature type="transmembrane region" description="Helical" evidence="5">
    <location>
        <begin position="331"/>
        <end position="352"/>
    </location>
</feature>
<evidence type="ECO:0000256" key="4">
    <source>
        <dbReference type="ARBA" id="ARBA00023136"/>
    </source>
</evidence>
<dbReference type="Gene3D" id="1.20.5.2700">
    <property type="match status" value="1"/>
</dbReference>
<dbReference type="GO" id="GO:0042773">
    <property type="term" value="P:ATP synthesis coupled electron transport"/>
    <property type="evidence" value="ECO:0007669"/>
    <property type="project" value="InterPro"/>
</dbReference>
<dbReference type="Pfam" id="PF00662">
    <property type="entry name" value="Proton_antipo_N"/>
    <property type="match status" value="1"/>
</dbReference>
<dbReference type="PANTHER" id="PTHR42829">
    <property type="entry name" value="NADH-UBIQUINONE OXIDOREDUCTASE CHAIN 5"/>
    <property type="match status" value="1"/>
</dbReference>
<keyword evidence="8" id="KW-0560">Oxidoreductase</keyword>
<feature type="transmembrane region" description="Helical" evidence="5">
    <location>
        <begin position="113"/>
        <end position="130"/>
    </location>
</feature>
<feature type="transmembrane region" description="Helical" evidence="5">
    <location>
        <begin position="364"/>
        <end position="385"/>
    </location>
</feature>
<evidence type="ECO:0000256" key="3">
    <source>
        <dbReference type="ARBA" id="ARBA00022989"/>
    </source>
</evidence>
<evidence type="ECO:0000259" key="7">
    <source>
        <dbReference type="Pfam" id="PF00662"/>
    </source>
</evidence>
<name>A0A075HER9_9ARCH</name>
<evidence type="ECO:0000313" key="8">
    <source>
        <dbReference type="EMBL" id="AIF12403.1"/>
    </source>
</evidence>
<evidence type="ECO:0000256" key="1">
    <source>
        <dbReference type="ARBA" id="ARBA00004141"/>
    </source>
</evidence>
<accession>A0A075HER9</accession>
<keyword evidence="4 5" id="KW-0472">Membrane</keyword>
<gene>
    <name evidence="8" type="primary">nuoL</name>
</gene>
<dbReference type="Pfam" id="PF00361">
    <property type="entry name" value="Proton_antipo_M"/>
    <property type="match status" value="1"/>
</dbReference>
<reference evidence="8" key="1">
    <citation type="journal article" date="2014" name="Genome Biol. Evol.">
        <title>Pangenome evidence for extensive interdomain horizontal transfer affecting lineage core and shell genes in uncultured planktonic thaumarchaeota and euryarchaeota.</title>
        <authorList>
            <person name="Deschamps P."/>
            <person name="Zivanovic Y."/>
            <person name="Moreira D."/>
            <person name="Rodriguez-Valera F."/>
            <person name="Lopez-Garcia P."/>
        </authorList>
    </citation>
    <scope>NUCLEOTIDE SEQUENCE</scope>
</reference>
<dbReference type="InterPro" id="IPR003945">
    <property type="entry name" value="NU5C-like"/>
</dbReference>
<feature type="transmembrane region" description="Helical" evidence="5">
    <location>
        <begin position="675"/>
        <end position="692"/>
    </location>
</feature>